<sequence>MQLLFLVRVSGESMWPRLKPGRFYLASGWLKIRIGDFIVFKNPVDLSQILVKQLEKILPAGYQVSGKVSWSQSSQDFGLITKDLILGRILI</sequence>
<dbReference type="SUPFAM" id="SSF51306">
    <property type="entry name" value="LexA/Signal peptidase"/>
    <property type="match status" value="1"/>
</dbReference>
<protein>
    <recommendedName>
        <fullName evidence="3">Peptidase S26 domain-containing protein</fullName>
    </recommendedName>
</protein>
<reference evidence="1 2" key="1">
    <citation type="journal article" date="2016" name="Nat. Commun.">
        <title>Thousands of microbial genomes shed light on interconnected biogeochemical processes in an aquifer system.</title>
        <authorList>
            <person name="Anantharaman K."/>
            <person name="Brown C.T."/>
            <person name="Hug L.A."/>
            <person name="Sharon I."/>
            <person name="Castelle C.J."/>
            <person name="Probst A.J."/>
            <person name="Thomas B.C."/>
            <person name="Singh A."/>
            <person name="Wilkins M.J."/>
            <person name="Karaoz U."/>
            <person name="Brodie E.L."/>
            <person name="Williams K.H."/>
            <person name="Hubbard S.S."/>
            <person name="Banfield J.F."/>
        </authorList>
    </citation>
    <scope>NUCLEOTIDE SEQUENCE [LARGE SCALE GENOMIC DNA]</scope>
</reference>
<name>A0A1G1ZTZ4_9BACT</name>
<dbReference type="InterPro" id="IPR036286">
    <property type="entry name" value="LexA/Signal_pep-like_sf"/>
</dbReference>
<proteinExistence type="predicted"/>
<accession>A0A1G1ZTZ4</accession>
<gene>
    <name evidence="1" type="ORF">A3I24_02280</name>
</gene>
<dbReference type="STRING" id="1798409.A3I24_02280"/>
<dbReference type="InterPro" id="IPR019533">
    <property type="entry name" value="Peptidase_S26"/>
</dbReference>
<dbReference type="Proteomes" id="UP000177690">
    <property type="component" value="Unassembled WGS sequence"/>
</dbReference>
<organism evidence="1 2">
    <name type="scientific">Candidatus Harrisonbacteria bacterium RIFCSPLOWO2_02_FULL_41_13b</name>
    <dbReference type="NCBI Taxonomy" id="1798409"/>
    <lineage>
        <taxon>Bacteria</taxon>
        <taxon>Candidatus Harrisoniibacteriota</taxon>
    </lineage>
</organism>
<dbReference type="GO" id="GO:0004252">
    <property type="term" value="F:serine-type endopeptidase activity"/>
    <property type="evidence" value="ECO:0007669"/>
    <property type="project" value="InterPro"/>
</dbReference>
<dbReference type="AlphaFoldDB" id="A0A1G1ZTZ4"/>
<evidence type="ECO:0000313" key="1">
    <source>
        <dbReference type="EMBL" id="OGY67230.1"/>
    </source>
</evidence>
<comment type="caution">
    <text evidence="1">The sequence shown here is derived from an EMBL/GenBank/DDBJ whole genome shotgun (WGS) entry which is preliminary data.</text>
</comment>
<dbReference type="CDD" id="cd06530">
    <property type="entry name" value="S26_SPase_I"/>
    <property type="match status" value="1"/>
</dbReference>
<evidence type="ECO:0008006" key="3">
    <source>
        <dbReference type="Google" id="ProtNLM"/>
    </source>
</evidence>
<dbReference type="EMBL" id="MHJL01000028">
    <property type="protein sequence ID" value="OGY67230.1"/>
    <property type="molecule type" value="Genomic_DNA"/>
</dbReference>
<dbReference type="GO" id="GO:0006465">
    <property type="term" value="P:signal peptide processing"/>
    <property type="evidence" value="ECO:0007669"/>
    <property type="project" value="InterPro"/>
</dbReference>
<dbReference type="Gene3D" id="2.10.109.10">
    <property type="entry name" value="Umud Fragment, subunit A"/>
    <property type="match status" value="1"/>
</dbReference>
<evidence type="ECO:0000313" key="2">
    <source>
        <dbReference type="Proteomes" id="UP000177690"/>
    </source>
</evidence>